<proteinExistence type="predicted"/>
<evidence type="ECO:0000313" key="2">
    <source>
        <dbReference type="EMBL" id="KFB47899.1"/>
    </source>
</evidence>
<accession>A0A084WCF5</accession>
<name>A0A084WCF5_ANOSI</name>
<protein>
    <submittedName>
        <fullName evidence="2 3">Uncharacterized protein</fullName>
    </submittedName>
</protein>
<dbReference type="EMBL" id="KE525335">
    <property type="protein sequence ID" value="KFB47899.1"/>
    <property type="molecule type" value="Genomic_DNA"/>
</dbReference>
<dbReference type="Proteomes" id="UP000030765">
    <property type="component" value="Unassembled WGS sequence"/>
</dbReference>
<reference evidence="2 4" key="1">
    <citation type="journal article" date="2014" name="BMC Genomics">
        <title>Genome sequence of Anopheles sinensis provides insight into genetics basis of mosquito competence for malaria parasites.</title>
        <authorList>
            <person name="Zhou D."/>
            <person name="Zhang D."/>
            <person name="Ding G."/>
            <person name="Shi L."/>
            <person name="Hou Q."/>
            <person name="Ye Y."/>
            <person name="Xu Y."/>
            <person name="Zhou H."/>
            <person name="Xiong C."/>
            <person name="Li S."/>
            <person name="Yu J."/>
            <person name="Hong S."/>
            <person name="Yu X."/>
            <person name="Zou P."/>
            <person name="Chen C."/>
            <person name="Chang X."/>
            <person name="Wang W."/>
            <person name="Lv Y."/>
            <person name="Sun Y."/>
            <person name="Ma L."/>
            <person name="Shen B."/>
            <person name="Zhu C."/>
        </authorList>
    </citation>
    <scope>NUCLEOTIDE SEQUENCE [LARGE SCALE GENOMIC DNA]</scope>
</reference>
<evidence type="ECO:0000313" key="3">
    <source>
        <dbReference type="EnsemblMetazoa" id="ASIC015957-PA"/>
    </source>
</evidence>
<gene>
    <name evidence="2" type="ORF">ZHAS_00015957</name>
</gene>
<feature type="compositionally biased region" description="Low complexity" evidence="1">
    <location>
        <begin position="19"/>
        <end position="31"/>
    </location>
</feature>
<feature type="region of interest" description="Disordered" evidence="1">
    <location>
        <begin position="1"/>
        <end position="56"/>
    </location>
</feature>
<dbReference type="VEuPathDB" id="VectorBase:ASIC015957"/>
<dbReference type="EMBL" id="ATLV01022666">
    <property type="status" value="NOT_ANNOTATED_CDS"/>
    <property type="molecule type" value="Genomic_DNA"/>
</dbReference>
<reference evidence="3" key="2">
    <citation type="submission" date="2020-05" db="UniProtKB">
        <authorList>
            <consortium name="EnsemblMetazoa"/>
        </authorList>
    </citation>
    <scope>IDENTIFICATION</scope>
</reference>
<sequence>MLMEVSLSADAEFPGPGLARRPSSSASVRVMRYNKLHSKGKEAAAPPPSEPSESAG</sequence>
<dbReference type="EnsemblMetazoa" id="ASIC015957-RA">
    <property type="protein sequence ID" value="ASIC015957-PA"/>
    <property type="gene ID" value="ASIC015957"/>
</dbReference>
<keyword evidence="4" id="KW-1185">Reference proteome</keyword>
<dbReference type="AlphaFoldDB" id="A0A084WCF5"/>
<evidence type="ECO:0000313" key="4">
    <source>
        <dbReference type="Proteomes" id="UP000030765"/>
    </source>
</evidence>
<evidence type="ECO:0000256" key="1">
    <source>
        <dbReference type="SAM" id="MobiDB-lite"/>
    </source>
</evidence>
<organism evidence="2">
    <name type="scientific">Anopheles sinensis</name>
    <name type="common">Mosquito</name>
    <dbReference type="NCBI Taxonomy" id="74873"/>
    <lineage>
        <taxon>Eukaryota</taxon>
        <taxon>Metazoa</taxon>
        <taxon>Ecdysozoa</taxon>
        <taxon>Arthropoda</taxon>
        <taxon>Hexapoda</taxon>
        <taxon>Insecta</taxon>
        <taxon>Pterygota</taxon>
        <taxon>Neoptera</taxon>
        <taxon>Endopterygota</taxon>
        <taxon>Diptera</taxon>
        <taxon>Nematocera</taxon>
        <taxon>Culicoidea</taxon>
        <taxon>Culicidae</taxon>
        <taxon>Anophelinae</taxon>
        <taxon>Anopheles</taxon>
    </lineage>
</organism>